<reference evidence="2 3" key="1">
    <citation type="submission" date="2022-03" db="EMBL/GenBank/DDBJ databases">
        <title>Genomic signatures underlying metal tolerance in selected Arctic bacterial isolates.</title>
        <authorList>
            <person name="Thomas F.A."/>
            <person name="Venkatachalam S."/>
            <person name="Krishnan K.P."/>
        </authorList>
    </citation>
    <scope>NUCLEOTIDE SEQUENCE [LARGE SCALE GENOMIC DNA]</scope>
    <source>
        <strain evidence="2 3">HM116</strain>
    </source>
</reference>
<dbReference type="Proteomes" id="UP001320609">
    <property type="component" value="Unassembled WGS sequence"/>
</dbReference>
<feature type="transmembrane region" description="Helical" evidence="1">
    <location>
        <begin position="215"/>
        <end position="233"/>
    </location>
</feature>
<keyword evidence="1" id="KW-0812">Transmembrane</keyword>
<sequence length="259" mass="29253">MKKLLLYLSRFHWQVIISVLIAAIFWAWLMLCDAGQASLAKLEISNYISVVTGLASIVALFCSVSFGFVLFQIQSAKSERLGAYSELKARLHSFHSWLSSLEDSVEKDVCMAMVFELEKLDLVDIPLTDYGQEYQEYIKAMDEGLGNKDKREFYLTSILYSGYIEQLLSRLGVISIRQIITKCFLDTLSKGFGLVGGLVLLLFISLVAFDSSMKAYIFSAAVFFCSGTLLLFLEFSYDVYRQYQEEIDFVGPDSESDSS</sequence>
<protein>
    <submittedName>
        <fullName evidence="2">Uncharacterized protein</fullName>
    </submittedName>
</protein>
<feature type="transmembrane region" description="Helical" evidence="1">
    <location>
        <begin position="12"/>
        <end position="31"/>
    </location>
</feature>
<feature type="transmembrane region" description="Helical" evidence="1">
    <location>
        <begin position="51"/>
        <end position="71"/>
    </location>
</feature>
<feature type="transmembrane region" description="Helical" evidence="1">
    <location>
        <begin position="191"/>
        <end position="209"/>
    </location>
</feature>
<keyword evidence="1" id="KW-0472">Membrane</keyword>
<evidence type="ECO:0000256" key="1">
    <source>
        <dbReference type="SAM" id="Phobius"/>
    </source>
</evidence>
<organism evidence="2 3">
    <name type="scientific">Vreelandella neptunia</name>
    <dbReference type="NCBI Taxonomy" id="115551"/>
    <lineage>
        <taxon>Bacteria</taxon>
        <taxon>Pseudomonadati</taxon>
        <taxon>Pseudomonadota</taxon>
        <taxon>Gammaproteobacteria</taxon>
        <taxon>Oceanospirillales</taxon>
        <taxon>Halomonadaceae</taxon>
        <taxon>Vreelandella</taxon>
    </lineage>
</organism>
<name>A0ABS9S8M4_9GAMM</name>
<proteinExistence type="predicted"/>
<evidence type="ECO:0000313" key="3">
    <source>
        <dbReference type="Proteomes" id="UP001320609"/>
    </source>
</evidence>
<dbReference type="RefSeq" id="WP_240718773.1">
    <property type="nucleotide sequence ID" value="NZ_JAKVTW010000010.1"/>
</dbReference>
<keyword evidence="3" id="KW-1185">Reference proteome</keyword>
<comment type="caution">
    <text evidence="2">The sequence shown here is derived from an EMBL/GenBank/DDBJ whole genome shotgun (WGS) entry which is preliminary data.</text>
</comment>
<evidence type="ECO:0000313" key="2">
    <source>
        <dbReference type="EMBL" id="MCH4812435.1"/>
    </source>
</evidence>
<keyword evidence="1" id="KW-1133">Transmembrane helix</keyword>
<accession>A0ABS9S8M4</accession>
<gene>
    <name evidence="2" type="ORF">MLE19_13920</name>
</gene>
<dbReference type="EMBL" id="JAKVTW010000010">
    <property type="protein sequence ID" value="MCH4812435.1"/>
    <property type="molecule type" value="Genomic_DNA"/>
</dbReference>